<feature type="signal peptide" evidence="6">
    <location>
        <begin position="1"/>
        <end position="22"/>
    </location>
</feature>
<name>A0A956SEC2_UNCEI</name>
<organism evidence="7 8">
    <name type="scientific">Eiseniibacteriota bacterium</name>
    <dbReference type="NCBI Taxonomy" id="2212470"/>
    <lineage>
        <taxon>Bacteria</taxon>
        <taxon>Candidatus Eiseniibacteriota</taxon>
    </lineage>
</organism>
<proteinExistence type="predicted"/>
<dbReference type="Gene3D" id="3.40.50.10610">
    <property type="entry name" value="ABC-type transport auxiliary lipoprotein component"/>
    <property type="match status" value="1"/>
</dbReference>
<dbReference type="EMBL" id="JAGQHS010000105">
    <property type="protein sequence ID" value="MCA9757552.1"/>
    <property type="molecule type" value="Genomic_DNA"/>
</dbReference>
<evidence type="ECO:0000256" key="5">
    <source>
        <dbReference type="ARBA" id="ARBA00023288"/>
    </source>
</evidence>
<gene>
    <name evidence="7" type="ORF">KDA27_17235</name>
</gene>
<dbReference type="Pfam" id="PF03783">
    <property type="entry name" value="CsgG"/>
    <property type="match status" value="1"/>
</dbReference>
<accession>A0A956SEC2</accession>
<keyword evidence="5" id="KW-0449">Lipoprotein</keyword>
<keyword evidence="3" id="KW-0472">Membrane</keyword>
<feature type="chain" id="PRO_5037511358" description="Curli production assembly/transport component CsgG" evidence="6">
    <location>
        <begin position="23"/>
        <end position="256"/>
    </location>
</feature>
<keyword evidence="1" id="KW-1003">Cell membrane</keyword>
<evidence type="ECO:0008006" key="9">
    <source>
        <dbReference type="Google" id="ProtNLM"/>
    </source>
</evidence>
<evidence type="ECO:0000256" key="3">
    <source>
        <dbReference type="ARBA" id="ARBA00023136"/>
    </source>
</evidence>
<reference evidence="7" key="1">
    <citation type="submission" date="2020-04" db="EMBL/GenBank/DDBJ databases">
        <authorList>
            <person name="Zhang T."/>
        </authorList>
    </citation>
    <scope>NUCLEOTIDE SEQUENCE</scope>
    <source>
        <strain evidence="7">HKST-UBA02</strain>
    </source>
</reference>
<evidence type="ECO:0000256" key="6">
    <source>
        <dbReference type="SAM" id="SignalP"/>
    </source>
</evidence>
<evidence type="ECO:0000256" key="4">
    <source>
        <dbReference type="ARBA" id="ARBA00023139"/>
    </source>
</evidence>
<reference evidence="7" key="2">
    <citation type="journal article" date="2021" name="Microbiome">
        <title>Successional dynamics and alternative stable states in a saline activated sludge microbial community over 9 years.</title>
        <authorList>
            <person name="Wang Y."/>
            <person name="Ye J."/>
            <person name="Ju F."/>
            <person name="Liu L."/>
            <person name="Boyd J.A."/>
            <person name="Deng Y."/>
            <person name="Parks D.H."/>
            <person name="Jiang X."/>
            <person name="Yin X."/>
            <person name="Woodcroft B.J."/>
            <person name="Tyson G.W."/>
            <person name="Hugenholtz P."/>
            <person name="Polz M.F."/>
            <person name="Zhang T."/>
        </authorList>
    </citation>
    <scope>NUCLEOTIDE SEQUENCE</scope>
    <source>
        <strain evidence="7">HKST-UBA02</strain>
    </source>
</reference>
<dbReference type="Proteomes" id="UP000739538">
    <property type="component" value="Unassembled WGS sequence"/>
</dbReference>
<dbReference type="PANTHER" id="PTHR41164">
    <property type="entry name" value="CURLI PRODUCTION ASSEMBLY/TRANSPORT COMPONENT CSGG"/>
    <property type="match status" value="1"/>
</dbReference>
<keyword evidence="2 6" id="KW-0732">Signal</keyword>
<dbReference type="GO" id="GO:0030288">
    <property type="term" value="C:outer membrane-bounded periplasmic space"/>
    <property type="evidence" value="ECO:0007669"/>
    <property type="project" value="InterPro"/>
</dbReference>
<sequence length="256" mass="26889">MRRILIPCLSAALVLSSGCAMTSTTTTSQNLQPNLPAYNGPKATVAVGSFKWKVGQSGGSLRITGPEGETVFSVSSQEEGYLSGLEDMLTTSLMQSGRFRVMERSAWGDVKEEIDFGESGYVDQSTRAQKGRVKGADIIVVAAVTGWDPGSGGKSFGGGGLVGGILGGVGVGIKESHIAMDIRIIDAETAEVLYSNSIQGKSRDFKITGGGWVTGANLIGGLSNFSNTPMEKAIRTCINSAVEVVAQNTPQEYYLY</sequence>
<evidence type="ECO:0000256" key="2">
    <source>
        <dbReference type="ARBA" id="ARBA00022729"/>
    </source>
</evidence>
<dbReference type="PROSITE" id="PS51257">
    <property type="entry name" value="PROKAR_LIPOPROTEIN"/>
    <property type="match status" value="1"/>
</dbReference>
<evidence type="ECO:0000313" key="7">
    <source>
        <dbReference type="EMBL" id="MCA9757552.1"/>
    </source>
</evidence>
<evidence type="ECO:0000256" key="1">
    <source>
        <dbReference type="ARBA" id="ARBA00022475"/>
    </source>
</evidence>
<comment type="caution">
    <text evidence="7">The sequence shown here is derived from an EMBL/GenBank/DDBJ whole genome shotgun (WGS) entry which is preliminary data.</text>
</comment>
<dbReference type="InterPro" id="IPR005534">
    <property type="entry name" value="Curli_assmbl/transp-comp_CsgG"/>
</dbReference>
<keyword evidence="4" id="KW-0564">Palmitate</keyword>
<dbReference type="AlphaFoldDB" id="A0A956SEC2"/>
<protein>
    <recommendedName>
        <fullName evidence="9">Curli production assembly/transport component CsgG</fullName>
    </recommendedName>
</protein>
<dbReference type="PANTHER" id="PTHR41164:SF1">
    <property type="entry name" value="CURLI PRODUCTION ASSEMBLY_TRANSPORT COMPONENT CSGG"/>
    <property type="match status" value="1"/>
</dbReference>
<evidence type="ECO:0000313" key="8">
    <source>
        <dbReference type="Proteomes" id="UP000739538"/>
    </source>
</evidence>